<proteinExistence type="predicted"/>
<organism evidence="3 4">
    <name type="scientific">Auricularia subglabra (strain TFB-10046 / SS5)</name>
    <name type="common">White-rot fungus</name>
    <name type="synonym">Auricularia delicata (strain TFB10046)</name>
    <dbReference type="NCBI Taxonomy" id="717982"/>
    <lineage>
        <taxon>Eukaryota</taxon>
        <taxon>Fungi</taxon>
        <taxon>Dikarya</taxon>
        <taxon>Basidiomycota</taxon>
        <taxon>Agaricomycotina</taxon>
        <taxon>Agaricomycetes</taxon>
        <taxon>Auriculariales</taxon>
        <taxon>Auriculariaceae</taxon>
        <taxon>Auricularia</taxon>
    </lineage>
</organism>
<protein>
    <recommendedName>
        <fullName evidence="2">DUF6533 domain-containing protein</fullName>
    </recommendedName>
</protein>
<keyword evidence="1" id="KW-1133">Transmembrane helix</keyword>
<gene>
    <name evidence="3" type="ORF">AURDEDRAFT_170023</name>
</gene>
<feature type="transmembrane region" description="Helical" evidence="1">
    <location>
        <begin position="80"/>
        <end position="101"/>
    </location>
</feature>
<dbReference type="OrthoDB" id="3258294at2759"/>
<dbReference type="InterPro" id="IPR045340">
    <property type="entry name" value="DUF6533"/>
</dbReference>
<feature type="transmembrane region" description="Helical" evidence="1">
    <location>
        <begin position="113"/>
        <end position="133"/>
    </location>
</feature>
<dbReference type="Proteomes" id="UP000006514">
    <property type="component" value="Unassembled WGS sequence"/>
</dbReference>
<evidence type="ECO:0000313" key="4">
    <source>
        <dbReference type="Proteomes" id="UP000006514"/>
    </source>
</evidence>
<feature type="transmembrane region" description="Helical" evidence="1">
    <location>
        <begin position="49"/>
        <end position="68"/>
    </location>
</feature>
<name>J0DCT2_AURST</name>
<keyword evidence="4" id="KW-1185">Reference proteome</keyword>
<accession>J0DCT2</accession>
<feature type="transmembrane region" description="Helical" evidence="1">
    <location>
        <begin position="163"/>
        <end position="183"/>
    </location>
</feature>
<dbReference type="Pfam" id="PF20151">
    <property type="entry name" value="DUF6533"/>
    <property type="match status" value="1"/>
</dbReference>
<dbReference type="EMBL" id="JH687798">
    <property type="protein sequence ID" value="EJD40831.1"/>
    <property type="molecule type" value="Genomic_DNA"/>
</dbReference>
<reference evidence="4" key="1">
    <citation type="journal article" date="2012" name="Science">
        <title>The Paleozoic origin of enzymatic lignin decomposition reconstructed from 31 fungal genomes.</title>
        <authorList>
            <person name="Floudas D."/>
            <person name="Binder M."/>
            <person name="Riley R."/>
            <person name="Barry K."/>
            <person name="Blanchette R.A."/>
            <person name="Henrissat B."/>
            <person name="Martinez A.T."/>
            <person name="Otillar R."/>
            <person name="Spatafora J.W."/>
            <person name="Yadav J.S."/>
            <person name="Aerts A."/>
            <person name="Benoit I."/>
            <person name="Boyd A."/>
            <person name="Carlson A."/>
            <person name="Copeland A."/>
            <person name="Coutinho P.M."/>
            <person name="de Vries R.P."/>
            <person name="Ferreira P."/>
            <person name="Findley K."/>
            <person name="Foster B."/>
            <person name="Gaskell J."/>
            <person name="Glotzer D."/>
            <person name="Gorecki P."/>
            <person name="Heitman J."/>
            <person name="Hesse C."/>
            <person name="Hori C."/>
            <person name="Igarashi K."/>
            <person name="Jurgens J.A."/>
            <person name="Kallen N."/>
            <person name="Kersten P."/>
            <person name="Kohler A."/>
            <person name="Kuees U."/>
            <person name="Kumar T.K.A."/>
            <person name="Kuo A."/>
            <person name="LaButti K."/>
            <person name="Larrondo L.F."/>
            <person name="Lindquist E."/>
            <person name="Ling A."/>
            <person name="Lombard V."/>
            <person name="Lucas S."/>
            <person name="Lundell T."/>
            <person name="Martin R."/>
            <person name="McLaughlin D.J."/>
            <person name="Morgenstern I."/>
            <person name="Morin E."/>
            <person name="Murat C."/>
            <person name="Nagy L.G."/>
            <person name="Nolan M."/>
            <person name="Ohm R.A."/>
            <person name="Patyshakuliyeva A."/>
            <person name="Rokas A."/>
            <person name="Ruiz-Duenas F.J."/>
            <person name="Sabat G."/>
            <person name="Salamov A."/>
            <person name="Samejima M."/>
            <person name="Schmutz J."/>
            <person name="Slot J.C."/>
            <person name="St John F."/>
            <person name="Stenlid J."/>
            <person name="Sun H."/>
            <person name="Sun S."/>
            <person name="Syed K."/>
            <person name="Tsang A."/>
            <person name="Wiebenga A."/>
            <person name="Young D."/>
            <person name="Pisabarro A."/>
            <person name="Eastwood D.C."/>
            <person name="Martin F."/>
            <person name="Cullen D."/>
            <person name="Grigoriev I.V."/>
            <person name="Hibbett D.S."/>
        </authorList>
    </citation>
    <scope>NUCLEOTIDE SEQUENCE [LARGE SCALE GENOMIC DNA]</scope>
    <source>
        <strain evidence="4">TFB10046</strain>
    </source>
</reference>
<dbReference type="InParanoid" id="J0DCT2"/>
<evidence type="ECO:0000313" key="3">
    <source>
        <dbReference type="EMBL" id="EJD40831.1"/>
    </source>
</evidence>
<dbReference type="AlphaFoldDB" id="J0DCT2"/>
<feature type="transmembrane region" description="Helical" evidence="1">
    <location>
        <begin position="204"/>
        <end position="222"/>
    </location>
</feature>
<keyword evidence="1" id="KW-0472">Membrane</keyword>
<evidence type="ECO:0000259" key="2">
    <source>
        <dbReference type="Pfam" id="PF20151"/>
    </source>
</evidence>
<sequence length="235" mass="27026">MSSATVPTATGYLAWASITWLSYDYMITLNDEIELIWKRDWAFTKGLYLMMRWSTFGLLWTEIIFYVFLHNVRHSKCDAYSWAMATATFIVVLEVEVVLQLRIYAMFERSRRILWVNATLCALQVLCAAVIVAKNYSQAHWVAVPNWIIGSCYSLRPKVVATVWIAPLTYELYLASLAVYKVVRDRKTFGTWENDIQTVLVRDSVSYFFLIVIVAAVNIVMWTETVVTPGDSAVK</sequence>
<evidence type="ECO:0000256" key="1">
    <source>
        <dbReference type="SAM" id="Phobius"/>
    </source>
</evidence>
<feature type="domain" description="DUF6533" evidence="2">
    <location>
        <begin position="12"/>
        <end position="56"/>
    </location>
</feature>
<keyword evidence="1" id="KW-0812">Transmembrane</keyword>
<dbReference type="OMA" id="GTWENDI"/>
<dbReference type="KEGG" id="adl:AURDEDRAFT_170023"/>